<proteinExistence type="predicted"/>
<keyword evidence="2" id="KW-0732">Signal</keyword>
<organism evidence="3 4">
    <name type="scientific">Rhodococcus sovatensis</name>
    <dbReference type="NCBI Taxonomy" id="1805840"/>
    <lineage>
        <taxon>Bacteria</taxon>
        <taxon>Bacillati</taxon>
        <taxon>Actinomycetota</taxon>
        <taxon>Actinomycetes</taxon>
        <taxon>Mycobacteriales</taxon>
        <taxon>Nocardiaceae</taxon>
        <taxon>Rhodococcus</taxon>
    </lineage>
</organism>
<protein>
    <submittedName>
        <fullName evidence="3">Uncharacterized protein</fullName>
    </submittedName>
</protein>
<sequence>MYTRKCVLAVGVVVLTVAGCSSDNSADESEVGASRAGSDLAAEAGSTEVEGPEPRLVVSDADSGRIEVIDLASEESVHAFDVENPSSITTINGRYVVATDDDRATLLDPGSWTIEHGDHSHSYIKDPVRIGELEGAEPAHVIAGDRKVAVFFDGAGAADAVDFDSLSKGESTVATTLEVDPHHGIAVPLADHFVVSTGGTEEDLPSGLELHDAAGEFVRLLDGTCPEMHGEAVFSNYFVVACDDGVLKVDADFTTTKIPYPPMATRAWSFAHGSRGSLVAAPTTGGVLVLDTRSGEWVQGHTADEAVSTGVASDGKSVFSLQRDGTFRVFDAVTGAEISSTPVLAAPYDDADPQPTIEVGGTRAYVSDPAGNAVVEIDYRDAGRIARTFELGFSPDSIAVVGS</sequence>
<accession>A0ABZ2PKM2</accession>
<name>A0ABZ2PKM2_9NOCA</name>
<dbReference type="InterPro" id="IPR011047">
    <property type="entry name" value="Quinoprotein_ADH-like_sf"/>
</dbReference>
<feature type="signal peptide" evidence="2">
    <location>
        <begin position="1"/>
        <end position="26"/>
    </location>
</feature>
<dbReference type="EMBL" id="CP147846">
    <property type="protein sequence ID" value="WXG69720.1"/>
    <property type="molecule type" value="Genomic_DNA"/>
</dbReference>
<feature type="chain" id="PRO_5045860424" evidence="2">
    <location>
        <begin position="27"/>
        <end position="403"/>
    </location>
</feature>
<dbReference type="Gene3D" id="2.130.10.10">
    <property type="entry name" value="YVTN repeat-like/Quinoprotein amine dehydrogenase"/>
    <property type="match status" value="1"/>
</dbReference>
<dbReference type="SUPFAM" id="SSF50998">
    <property type="entry name" value="Quinoprotein alcohol dehydrogenase-like"/>
    <property type="match status" value="1"/>
</dbReference>
<reference evidence="3 4" key="1">
    <citation type="submission" date="2024-03" db="EMBL/GenBank/DDBJ databases">
        <title>Natural products discovery in diverse microorganisms through a two-stage MS feature dereplication strategy.</title>
        <authorList>
            <person name="Zhang R."/>
        </authorList>
    </citation>
    <scope>NUCLEOTIDE SEQUENCE [LARGE SCALE GENOMIC DNA]</scope>
    <source>
        <strain evidence="3 4">18930</strain>
    </source>
</reference>
<keyword evidence="4" id="KW-1185">Reference proteome</keyword>
<dbReference type="RefSeq" id="WP_338890673.1">
    <property type="nucleotide sequence ID" value="NZ_CP147846.1"/>
</dbReference>
<feature type="region of interest" description="Disordered" evidence="1">
    <location>
        <begin position="22"/>
        <end position="52"/>
    </location>
</feature>
<gene>
    <name evidence="3" type="ORF">WDS16_03960</name>
</gene>
<evidence type="ECO:0000256" key="1">
    <source>
        <dbReference type="SAM" id="MobiDB-lite"/>
    </source>
</evidence>
<evidence type="ECO:0000313" key="4">
    <source>
        <dbReference type="Proteomes" id="UP001432000"/>
    </source>
</evidence>
<evidence type="ECO:0000256" key="2">
    <source>
        <dbReference type="SAM" id="SignalP"/>
    </source>
</evidence>
<dbReference type="Proteomes" id="UP001432000">
    <property type="component" value="Chromosome"/>
</dbReference>
<dbReference type="InterPro" id="IPR015943">
    <property type="entry name" value="WD40/YVTN_repeat-like_dom_sf"/>
</dbReference>
<dbReference type="PROSITE" id="PS51257">
    <property type="entry name" value="PROKAR_LIPOPROTEIN"/>
    <property type="match status" value="1"/>
</dbReference>
<evidence type="ECO:0000313" key="3">
    <source>
        <dbReference type="EMBL" id="WXG69720.1"/>
    </source>
</evidence>